<dbReference type="Gene3D" id="3.30.70.1440">
    <property type="entry name" value="Multidrug efflux transporter AcrB pore domain"/>
    <property type="match status" value="1"/>
</dbReference>
<dbReference type="Gene3D" id="3.30.70.1430">
    <property type="entry name" value="Multidrug efflux transporter AcrB pore domain"/>
    <property type="match status" value="2"/>
</dbReference>
<keyword evidence="6 9" id="KW-0812">Transmembrane</keyword>
<keyword evidence="3 9" id="KW-0813">Transport</keyword>
<name>A0ABX0TPB1_9SPHN</name>
<comment type="caution">
    <text evidence="11">The sequence shown here is derived from an EMBL/GenBank/DDBJ whole genome shotgun (WGS) entry which is preliminary data.</text>
</comment>
<feature type="transmembrane region" description="Helical" evidence="9">
    <location>
        <begin position="917"/>
        <end position="937"/>
    </location>
</feature>
<feature type="transmembrane region" description="Helical" evidence="9">
    <location>
        <begin position="892"/>
        <end position="910"/>
    </location>
</feature>
<organism evidence="11 12">
    <name type="scientific">Sphingomonas vulcanisoli</name>
    <dbReference type="NCBI Taxonomy" id="1658060"/>
    <lineage>
        <taxon>Bacteria</taxon>
        <taxon>Pseudomonadati</taxon>
        <taxon>Pseudomonadota</taxon>
        <taxon>Alphaproteobacteria</taxon>
        <taxon>Sphingomonadales</taxon>
        <taxon>Sphingomonadaceae</taxon>
        <taxon>Sphingomonas</taxon>
    </lineage>
</organism>
<dbReference type="Pfam" id="PF00873">
    <property type="entry name" value="ACR_tran"/>
    <property type="match status" value="1"/>
</dbReference>
<keyword evidence="4" id="KW-1003">Cell membrane</keyword>
<dbReference type="Gene3D" id="1.20.1640.10">
    <property type="entry name" value="Multidrug efflux transporter AcrB transmembrane domain"/>
    <property type="match status" value="2"/>
</dbReference>
<feature type="transmembrane region" description="Helical" evidence="9">
    <location>
        <begin position="1024"/>
        <end position="1045"/>
    </location>
</feature>
<dbReference type="RefSeq" id="WP_167072242.1">
    <property type="nucleotide sequence ID" value="NZ_JAAOZC010000002.1"/>
</dbReference>
<dbReference type="PRINTS" id="PR00702">
    <property type="entry name" value="ACRIFLAVINRP"/>
</dbReference>
<keyword evidence="12" id="KW-1185">Reference proteome</keyword>
<proteinExistence type="inferred from homology"/>
<dbReference type="Gene3D" id="3.30.2090.10">
    <property type="entry name" value="Multidrug efflux transporter AcrB TolC docking domain, DN and DC subdomains"/>
    <property type="match status" value="2"/>
</dbReference>
<comment type="similarity">
    <text evidence="2 9">Belongs to the resistance-nodulation-cell division (RND) (TC 2.A.6) family.</text>
</comment>
<feature type="transmembrane region" description="Helical" evidence="9">
    <location>
        <begin position="943"/>
        <end position="964"/>
    </location>
</feature>
<dbReference type="InterPro" id="IPR001036">
    <property type="entry name" value="Acrflvin-R"/>
</dbReference>
<feature type="transmembrane region" description="Helical" evidence="9">
    <location>
        <begin position="546"/>
        <end position="566"/>
    </location>
</feature>
<dbReference type="EMBL" id="JAAOZC010000002">
    <property type="protein sequence ID" value="NIJ07373.1"/>
    <property type="molecule type" value="Genomic_DNA"/>
</dbReference>
<comment type="subcellular location">
    <subcellularLocation>
        <location evidence="1 9">Cell inner membrane</location>
        <topology evidence="1 9">Multi-pass membrane protein</topology>
    </subcellularLocation>
</comment>
<dbReference type="Gene3D" id="3.30.70.1320">
    <property type="entry name" value="Multidrug efflux transporter AcrB pore domain like"/>
    <property type="match status" value="1"/>
</dbReference>
<evidence type="ECO:0000259" key="10">
    <source>
        <dbReference type="PROSITE" id="PS50156"/>
    </source>
</evidence>
<dbReference type="InterPro" id="IPR027463">
    <property type="entry name" value="AcrB_DN_DC_subdom"/>
</dbReference>
<keyword evidence="8 9" id="KW-0472">Membrane</keyword>
<evidence type="ECO:0000256" key="6">
    <source>
        <dbReference type="ARBA" id="ARBA00022692"/>
    </source>
</evidence>
<evidence type="ECO:0000313" key="11">
    <source>
        <dbReference type="EMBL" id="NIJ07373.1"/>
    </source>
</evidence>
<dbReference type="SUPFAM" id="SSF82714">
    <property type="entry name" value="Multidrug efflux transporter AcrB TolC docking domain, DN and DC subdomains"/>
    <property type="match status" value="2"/>
</dbReference>
<evidence type="ECO:0000256" key="8">
    <source>
        <dbReference type="ARBA" id="ARBA00023136"/>
    </source>
</evidence>
<dbReference type="SUPFAM" id="SSF82693">
    <property type="entry name" value="Multidrug efflux transporter AcrB pore domain, PN1, PN2, PC1 and PC2 subdomains"/>
    <property type="match status" value="4"/>
</dbReference>
<feature type="transmembrane region" description="Helical" evidence="9">
    <location>
        <begin position="441"/>
        <end position="461"/>
    </location>
</feature>
<feature type="transmembrane region" description="Helical" evidence="9">
    <location>
        <begin position="373"/>
        <end position="394"/>
    </location>
</feature>
<dbReference type="SUPFAM" id="SSF82866">
    <property type="entry name" value="Multidrug efflux transporter AcrB transmembrane domain"/>
    <property type="match status" value="2"/>
</dbReference>
<dbReference type="PANTHER" id="PTHR32063:SF11">
    <property type="entry name" value="CATION OR DRUG EFFLUX SYSTEM PROTEIN"/>
    <property type="match status" value="1"/>
</dbReference>
<feature type="domain" description="SSD" evidence="10">
    <location>
        <begin position="369"/>
        <end position="498"/>
    </location>
</feature>
<dbReference type="Proteomes" id="UP000727456">
    <property type="component" value="Unassembled WGS sequence"/>
</dbReference>
<evidence type="ECO:0000256" key="1">
    <source>
        <dbReference type="ARBA" id="ARBA00004429"/>
    </source>
</evidence>
<sequence>MKISHFFIERPIFAAVISIVIVLLGAIAYPLLPVAQYPEIVPPTVVVSAQFPGASAEDGANLVAEPIEEQINGVEDMLYMSSQSTGDGRVAITITFKLGTDLDKAQVLVQNRVSVALPRLPAQVQLTGVVVRKSSPDLLLAVHLTSPDHSLDRDYIGNYFTLNIRDQLLRIPGVGDLTIRGPRDFSIRVWIDPNKAAERGLDAEDITQALSRSNVQVAAGTVNQDPSEGGGGAYQLNIETKGRLTSPEEFANVVIKRDSDGRVTRVSDIGRVELGAQDYTTEAHLNEDDAILIAVQQLPGSNAVQTADLIQQKVAELSKTFPPGLKANIVYNPTQYVEESLKEVRKTLLEALILVVIVVIVFLQSWRAAIVPVLAIPISLVGTFAMMLAAGFSLNNLSMFGLVLAIGIVVDDAIVVIENVERRIREGDDPRTAAHRSMDEVGGALVGIALVLCAVFVPAGLISGITGQFYRQFALTIATATLISLLVSLTLSPALAALVMKPHEEVHEEDLPAWRRPLHRGAEKFNQGFTWLSDHYGRLTGRLVKLLLIMLLIYGGLLLLTGWRIAATPTGFIPDQDQGSLIVAAKLPEGTSLRRTDEISKQLVKVIDATPGVLATSATTGVDATSNTAASNSMQIYVVLDAYGARAKHHQTIAAMIAAIEKATAPYVDADIKVIPPPSVRGIGTAGGFKLIVEDRGKAGMKALDQATQTVIAATGAGGGDGKSQADNVLTRVFTSFNTRTPRLHADIDREKAEIMGVQDSQIFAAMQTYLASSYINDFNYLGRTYQVRAQADWPYRATDADISQLKIRTASGAMAPLGSFVTVTQGTGPYRVARYNMYPAAEVQGSAAQGRSSGEALAAMEKVAQQSLPPGFNTEWTELAYQQEMAGNTGYIVFAMAVVFAFLVLAALYESATLPLAVLLIVPMCLLAAMLGVNLMALDNNILTQVGLIVLVGLAAKNAILIIEFAKQDEDDGQEVREAAVNAAKTRLRPILMTSFAFILGVAPLAFASGAGAEMRRALGTAVFFGMIGVTVFGLIFTPVFYVAMRKLSSKLPQPKQAPGAEPQPQ</sequence>
<gene>
    <name evidence="11" type="ORF">FHS31_000969</name>
</gene>
<evidence type="ECO:0000313" key="12">
    <source>
        <dbReference type="Proteomes" id="UP000727456"/>
    </source>
</evidence>
<dbReference type="NCBIfam" id="TIGR00915">
    <property type="entry name" value="2A0602"/>
    <property type="match status" value="1"/>
</dbReference>
<keyword evidence="5 9" id="KW-0997">Cell inner membrane</keyword>
<reference evidence="11 12" key="1">
    <citation type="submission" date="2020-03" db="EMBL/GenBank/DDBJ databases">
        <title>Genomic Encyclopedia of Type Strains, Phase III (KMG-III): the genomes of soil and plant-associated and newly described type strains.</title>
        <authorList>
            <person name="Whitman W."/>
        </authorList>
    </citation>
    <scope>NUCLEOTIDE SEQUENCE [LARGE SCALE GENOMIC DNA]</scope>
    <source>
        <strain evidence="11 12">CECT 8804</strain>
    </source>
</reference>
<keyword evidence="7 9" id="KW-1133">Transmembrane helix</keyword>
<feature type="transmembrane region" description="Helical" evidence="9">
    <location>
        <begin position="400"/>
        <end position="420"/>
    </location>
</feature>
<dbReference type="PROSITE" id="PS50156">
    <property type="entry name" value="SSD"/>
    <property type="match status" value="1"/>
</dbReference>
<dbReference type="NCBIfam" id="NF000282">
    <property type="entry name" value="RND_permease_1"/>
    <property type="match status" value="1"/>
</dbReference>
<accession>A0ABX0TPB1</accession>
<feature type="transmembrane region" description="Helical" evidence="9">
    <location>
        <begin position="12"/>
        <end position="32"/>
    </location>
</feature>
<evidence type="ECO:0000256" key="3">
    <source>
        <dbReference type="ARBA" id="ARBA00022448"/>
    </source>
</evidence>
<evidence type="ECO:0000256" key="5">
    <source>
        <dbReference type="ARBA" id="ARBA00022519"/>
    </source>
</evidence>
<dbReference type="InterPro" id="IPR000731">
    <property type="entry name" value="SSD"/>
</dbReference>
<dbReference type="InterPro" id="IPR004764">
    <property type="entry name" value="MdtF-like"/>
</dbReference>
<evidence type="ECO:0000256" key="4">
    <source>
        <dbReference type="ARBA" id="ARBA00022475"/>
    </source>
</evidence>
<feature type="transmembrane region" description="Helical" evidence="9">
    <location>
        <begin position="473"/>
        <end position="499"/>
    </location>
</feature>
<evidence type="ECO:0000256" key="2">
    <source>
        <dbReference type="ARBA" id="ARBA00010942"/>
    </source>
</evidence>
<dbReference type="PANTHER" id="PTHR32063">
    <property type="match status" value="1"/>
</dbReference>
<feature type="transmembrane region" description="Helical" evidence="9">
    <location>
        <begin position="992"/>
        <end position="1012"/>
    </location>
</feature>
<evidence type="ECO:0000256" key="7">
    <source>
        <dbReference type="ARBA" id="ARBA00022989"/>
    </source>
</evidence>
<protein>
    <recommendedName>
        <fullName evidence="9">Efflux pump membrane transporter</fullName>
    </recommendedName>
</protein>
<feature type="transmembrane region" description="Helical" evidence="9">
    <location>
        <begin position="348"/>
        <end position="366"/>
    </location>
</feature>
<evidence type="ECO:0000256" key="9">
    <source>
        <dbReference type="RuleBase" id="RU364070"/>
    </source>
</evidence>